<sequence length="414" mass="47581">MEPYMKVANIKSHPEGNAYGRPTQTYDSELVFVGPGTPGGEYLRRYWHPVAVSKNVTTRPQEVRILGEDLILFRDGRGRPGLLLPRCAHRGTSLFYGKVDDEGIRCCYHGWQFDVQGRCIDQPCEPERGLHRDKVRQPWYPVEERYGLVFAYMGPPDKTPDLPRWDIFEDLPAEVKLFATDSSFSVGGDDSVKILPWNWLQDWENTLDPFHVQVLHSTFTATQFAKEMAVMPKVSYEMTEHGIRYTAYRQLPDGRELDRRSPAIFPNIISTPDVHLQAGLSTTMGWVVPVDDTHHRRFHVMRVPADSDPSVTRPRQMYTEQNRPKRWIDMTEEERQQWPSDWEAQCGQGPITLHSEEHLGTTDQGIAMLRRLMRKQIRLVQEGKDPIGVSFGDESPRVVGSGNFFRAAESEVEK</sequence>
<evidence type="ECO:0000256" key="2">
    <source>
        <dbReference type="ARBA" id="ARBA00022723"/>
    </source>
</evidence>
<protein>
    <recommendedName>
        <fullName evidence="6">Rieske domain-containing protein</fullName>
    </recommendedName>
</protein>
<dbReference type="Proteomes" id="UP000266483">
    <property type="component" value="Unassembled WGS sequence"/>
</dbReference>
<dbReference type="InterPro" id="IPR017941">
    <property type="entry name" value="Rieske_2Fe-2S"/>
</dbReference>
<evidence type="ECO:0000259" key="6">
    <source>
        <dbReference type="PROSITE" id="PS51296"/>
    </source>
</evidence>
<name>A0ABX9N068_9BURK</name>
<comment type="caution">
    <text evidence="7">The sequence shown here is derived from an EMBL/GenBank/DDBJ whole genome shotgun (WGS) entry which is preliminary data.</text>
</comment>
<dbReference type="CDD" id="cd03479">
    <property type="entry name" value="Rieske_RO_Alpha_PhDO_like"/>
    <property type="match status" value="1"/>
</dbReference>
<dbReference type="Gene3D" id="3.90.380.10">
    <property type="entry name" value="Naphthalene 1,2-dioxygenase Alpha Subunit, Chain A, domain 1"/>
    <property type="match status" value="1"/>
</dbReference>
<dbReference type="Pfam" id="PF00355">
    <property type="entry name" value="Rieske"/>
    <property type="match status" value="1"/>
</dbReference>
<dbReference type="EMBL" id="NQOU01000002">
    <property type="protein sequence ID" value="RII83641.1"/>
    <property type="molecule type" value="Genomic_DNA"/>
</dbReference>
<dbReference type="Gene3D" id="2.102.10.10">
    <property type="entry name" value="Rieske [2Fe-2S] iron-sulphur domain"/>
    <property type="match status" value="1"/>
</dbReference>
<dbReference type="PROSITE" id="PS51296">
    <property type="entry name" value="RIESKE"/>
    <property type="match status" value="1"/>
</dbReference>
<keyword evidence="8" id="KW-1185">Reference proteome</keyword>
<dbReference type="PANTHER" id="PTHR21266:SF59">
    <property type="entry name" value="BLR4922 PROTEIN"/>
    <property type="match status" value="1"/>
</dbReference>
<accession>A0ABX9N068</accession>
<evidence type="ECO:0000256" key="1">
    <source>
        <dbReference type="ARBA" id="ARBA00022714"/>
    </source>
</evidence>
<keyword evidence="3" id="KW-0560">Oxidoreductase</keyword>
<reference evidence="7 8" key="1">
    <citation type="submission" date="2017-08" db="EMBL/GenBank/DDBJ databases">
        <title>Pusillimonas indicus sp. nov., a member of the family Alcaligenaceae isolated from surface seawater.</title>
        <authorList>
            <person name="Li J."/>
        </authorList>
    </citation>
    <scope>NUCLEOTIDE SEQUENCE [LARGE SCALE GENOMIC DNA]</scope>
    <source>
        <strain evidence="7 8">17-4A</strain>
    </source>
</reference>
<keyword evidence="5" id="KW-0411">Iron-sulfur</keyword>
<dbReference type="SUPFAM" id="SSF50022">
    <property type="entry name" value="ISP domain"/>
    <property type="match status" value="1"/>
</dbReference>
<evidence type="ECO:0000313" key="8">
    <source>
        <dbReference type="Proteomes" id="UP000266483"/>
    </source>
</evidence>
<organism evidence="7 8">
    <name type="scientific">Neopusillimonas maritima</name>
    <dbReference type="NCBI Taxonomy" id="2026239"/>
    <lineage>
        <taxon>Bacteria</taxon>
        <taxon>Pseudomonadati</taxon>
        <taxon>Pseudomonadota</taxon>
        <taxon>Betaproteobacteria</taxon>
        <taxon>Burkholderiales</taxon>
        <taxon>Alcaligenaceae</taxon>
        <taxon>Neopusillimonas</taxon>
    </lineage>
</organism>
<evidence type="ECO:0000256" key="4">
    <source>
        <dbReference type="ARBA" id="ARBA00023004"/>
    </source>
</evidence>
<keyword evidence="2" id="KW-0479">Metal-binding</keyword>
<evidence type="ECO:0000256" key="5">
    <source>
        <dbReference type="ARBA" id="ARBA00023014"/>
    </source>
</evidence>
<evidence type="ECO:0000313" key="7">
    <source>
        <dbReference type="EMBL" id="RII83641.1"/>
    </source>
</evidence>
<dbReference type="PANTHER" id="PTHR21266">
    <property type="entry name" value="IRON-SULFUR DOMAIN CONTAINING PROTEIN"/>
    <property type="match status" value="1"/>
</dbReference>
<proteinExistence type="predicted"/>
<feature type="domain" description="Rieske" evidence="6">
    <location>
        <begin position="47"/>
        <end position="151"/>
    </location>
</feature>
<dbReference type="SUPFAM" id="SSF55961">
    <property type="entry name" value="Bet v1-like"/>
    <property type="match status" value="1"/>
</dbReference>
<keyword evidence="4" id="KW-0408">Iron</keyword>
<gene>
    <name evidence="7" type="ORF">CJO09_06450</name>
</gene>
<dbReference type="InterPro" id="IPR050584">
    <property type="entry name" value="Cholesterol_7-desaturase"/>
</dbReference>
<dbReference type="InterPro" id="IPR036922">
    <property type="entry name" value="Rieske_2Fe-2S_sf"/>
</dbReference>
<evidence type="ECO:0000256" key="3">
    <source>
        <dbReference type="ARBA" id="ARBA00023002"/>
    </source>
</evidence>
<keyword evidence="1" id="KW-0001">2Fe-2S</keyword>